<reference evidence="5 6" key="1">
    <citation type="submission" date="2019-05" db="EMBL/GenBank/DDBJ databases">
        <title>Another draft genome of Portunus trituberculatus and its Hox gene families provides insights of decapod evolution.</title>
        <authorList>
            <person name="Jeong J.-H."/>
            <person name="Song I."/>
            <person name="Kim S."/>
            <person name="Choi T."/>
            <person name="Kim D."/>
            <person name="Ryu S."/>
            <person name="Kim W."/>
        </authorList>
    </citation>
    <scope>NUCLEOTIDE SEQUENCE [LARGE SCALE GENOMIC DNA]</scope>
    <source>
        <tissue evidence="5">Muscle</tissue>
    </source>
</reference>
<name>A0A5B7E0F1_PORTR</name>
<dbReference type="Pfam" id="PF12605">
    <property type="entry name" value="CK1gamma_C"/>
    <property type="match status" value="1"/>
</dbReference>
<evidence type="ECO:0000256" key="3">
    <source>
        <dbReference type="SAM" id="SignalP"/>
    </source>
</evidence>
<dbReference type="EMBL" id="VSRR010001674">
    <property type="protein sequence ID" value="MPC26955.1"/>
    <property type="molecule type" value="Genomic_DNA"/>
</dbReference>
<evidence type="ECO:0000313" key="6">
    <source>
        <dbReference type="Proteomes" id="UP000324222"/>
    </source>
</evidence>
<protein>
    <recommendedName>
        <fullName evidence="4">Casein kinase 1 gamma C-terminal domain-containing protein</fullName>
    </recommendedName>
</protein>
<evidence type="ECO:0000256" key="2">
    <source>
        <dbReference type="SAM" id="MobiDB-lite"/>
    </source>
</evidence>
<gene>
    <name evidence="5" type="ORF">E2C01_020107</name>
</gene>
<comment type="caution">
    <text evidence="5">The sequence shown here is derived from an EMBL/GenBank/DDBJ whole genome shotgun (WGS) entry which is preliminary data.</text>
</comment>
<feature type="chain" id="PRO_5023000495" description="Casein kinase 1 gamma C-terminal domain-containing protein" evidence="3">
    <location>
        <begin position="17"/>
        <end position="218"/>
    </location>
</feature>
<dbReference type="Proteomes" id="UP000324222">
    <property type="component" value="Unassembled WGS sequence"/>
</dbReference>
<evidence type="ECO:0000256" key="1">
    <source>
        <dbReference type="ARBA" id="ARBA00022679"/>
    </source>
</evidence>
<feature type="compositionally biased region" description="Polar residues" evidence="2">
    <location>
        <begin position="172"/>
        <end position="185"/>
    </location>
</feature>
<dbReference type="GO" id="GO:0004674">
    <property type="term" value="F:protein serine/threonine kinase activity"/>
    <property type="evidence" value="ECO:0007669"/>
    <property type="project" value="InterPro"/>
</dbReference>
<feature type="region of interest" description="Disordered" evidence="2">
    <location>
        <begin position="149"/>
        <end position="185"/>
    </location>
</feature>
<evidence type="ECO:0000313" key="5">
    <source>
        <dbReference type="EMBL" id="MPC26955.1"/>
    </source>
</evidence>
<sequence length="218" mass="23806">MELLLVEVVVMVVCRCGSHVAMGPTLQGGTKGTAAWPETPKQASNMLGGNLTPADRHGSVQVIPLPRASLPTLYSCCLLPPTLAAGGKAYLQGQVFLIVLRKFFPFEHSQFPDVAVSSKERRRRQGVASDWQWCSAPRREKPLRCCCQPHSRSPMRASSTLRHRHQGAGNKPTPTSTDHSTITSSPPEALHLQCSQVLASQDVEWSLMLTSVLCKNLL</sequence>
<proteinExistence type="predicted"/>
<feature type="signal peptide" evidence="3">
    <location>
        <begin position="1"/>
        <end position="16"/>
    </location>
</feature>
<keyword evidence="6" id="KW-1185">Reference proteome</keyword>
<dbReference type="AlphaFoldDB" id="A0A5B7E0F1"/>
<feature type="domain" description="Casein kinase 1 gamma C-terminal" evidence="4">
    <location>
        <begin position="28"/>
        <end position="63"/>
    </location>
</feature>
<evidence type="ECO:0000259" key="4">
    <source>
        <dbReference type="Pfam" id="PF12605"/>
    </source>
</evidence>
<keyword evidence="1" id="KW-0808">Transferase</keyword>
<dbReference type="InterPro" id="IPR022247">
    <property type="entry name" value="Casein_kinase-1_gamma_C"/>
</dbReference>
<keyword evidence="3" id="KW-0732">Signal</keyword>
<accession>A0A5B7E0F1</accession>
<organism evidence="5 6">
    <name type="scientific">Portunus trituberculatus</name>
    <name type="common">Swimming crab</name>
    <name type="synonym">Neptunus trituberculatus</name>
    <dbReference type="NCBI Taxonomy" id="210409"/>
    <lineage>
        <taxon>Eukaryota</taxon>
        <taxon>Metazoa</taxon>
        <taxon>Ecdysozoa</taxon>
        <taxon>Arthropoda</taxon>
        <taxon>Crustacea</taxon>
        <taxon>Multicrustacea</taxon>
        <taxon>Malacostraca</taxon>
        <taxon>Eumalacostraca</taxon>
        <taxon>Eucarida</taxon>
        <taxon>Decapoda</taxon>
        <taxon>Pleocyemata</taxon>
        <taxon>Brachyura</taxon>
        <taxon>Eubrachyura</taxon>
        <taxon>Portunoidea</taxon>
        <taxon>Portunidae</taxon>
        <taxon>Portuninae</taxon>
        <taxon>Portunus</taxon>
    </lineage>
</organism>